<evidence type="ECO:0008006" key="3">
    <source>
        <dbReference type="Google" id="ProtNLM"/>
    </source>
</evidence>
<dbReference type="SUPFAM" id="SSF159238">
    <property type="entry name" value="SO1590-like"/>
    <property type="match status" value="1"/>
</dbReference>
<dbReference type="InterPro" id="IPR023159">
    <property type="entry name" value="SO1590-like_sf"/>
</dbReference>
<reference evidence="1 2" key="1">
    <citation type="submission" date="2015-11" db="EMBL/GenBank/DDBJ databases">
        <title>Expanding the genomic diversity of Burkholderia species for the development of highly accurate diagnostics.</title>
        <authorList>
            <person name="Sahl J."/>
            <person name="Keim P."/>
            <person name="Wagner D."/>
        </authorList>
    </citation>
    <scope>NUCLEOTIDE SEQUENCE [LARGE SCALE GENOMIC DNA]</scope>
    <source>
        <strain evidence="1 2">MSMB1960WGS</strain>
    </source>
</reference>
<organism evidence="1">
    <name type="scientific">Burkholderia stagnalis</name>
    <dbReference type="NCBI Taxonomy" id="1503054"/>
    <lineage>
        <taxon>Bacteria</taxon>
        <taxon>Pseudomonadati</taxon>
        <taxon>Pseudomonadota</taxon>
        <taxon>Betaproteobacteria</taxon>
        <taxon>Burkholderiales</taxon>
        <taxon>Burkholderiaceae</taxon>
        <taxon>Burkholderia</taxon>
        <taxon>Burkholderia cepacia complex</taxon>
    </lineage>
</organism>
<proteinExistence type="predicted"/>
<dbReference type="Proteomes" id="UP000068603">
    <property type="component" value="Unassembled WGS sequence"/>
</dbReference>
<dbReference type="Gene3D" id="2.40.350.10">
    <property type="entry name" value="SO1590-like"/>
    <property type="match status" value="1"/>
</dbReference>
<evidence type="ECO:0000313" key="1">
    <source>
        <dbReference type="EMBL" id="KWA67866.1"/>
    </source>
</evidence>
<dbReference type="AlphaFoldDB" id="A0A108LUX3"/>
<dbReference type="InterPro" id="IPR021607">
    <property type="entry name" value="DUF3224"/>
</dbReference>
<comment type="caution">
    <text evidence="1">The sequence shown here is derived from an EMBL/GenBank/DDBJ whole genome shotgun (WGS) entry which is preliminary data.</text>
</comment>
<protein>
    <recommendedName>
        <fullName evidence="3">DUF3224 domain-containing protein</fullName>
    </recommendedName>
</protein>
<gene>
    <name evidence="1" type="ORF">WT44_02685</name>
</gene>
<name>A0A108LUX3_9BURK</name>
<dbReference type="RefSeq" id="WP_059960173.1">
    <property type="nucleotide sequence ID" value="NZ_LOZP01000020.1"/>
</dbReference>
<accession>A0A108LUX3</accession>
<sequence>MNAAASNTPPVTAVGTFDVRFEPAEPTPAPAGAPAIARHGLDKTYRGALQGHARGTMLSAGEPQAGEAVYTALESFSGTLDGRSGGFALAHFGQLDAGVKELRVVIVPGSGTGALVGIRGELQIRNEGDQHHYVLTYRIE</sequence>
<dbReference type="EMBL" id="LPHB01000009">
    <property type="protein sequence ID" value="KWA67866.1"/>
    <property type="molecule type" value="Genomic_DNA"/>
</dbReference>
<evidence type="ECO:0000313" key="2">
    <source>
        <dbReference type="Proteomes" id="UP000068603"/>
    </source>
</evidence>
<dbReference type="STRING" id="1503054.WT74_21205"/>
<dbReference type="Pfam" id="PF11528">
    <property type="entry name" value="DUF3224"/>
    <property type="match status" value="1"/>
</dbReference>